<protein>
    <submittedName>
        <fullName evidence="1">Uncharacterized protein</fullName>
    </submittedName>
</protein>
<evidence type="ECO:0000313" key="2">
    <source>
        <dbReference type="Proteomes" id="UP001501747"/>
    </source>
</evidence>
<sequence length="100" mass="10217">MLERDERIRAVAAGLSPGIGDVLLAATTRRMVAVAHGGWAVSVFYPQIASVVTGGWLGLTVTITTAGTVLCFRAPGHSGREFADAVRIGTPIVSGGLAAV</sequence>
<proteinExistence type="predicted"/>
<gene>
    <name evidence="1" type="ORF">GCM10022247_13080</name>
</gene>
<evidence type="ECO:0000313" key="1">
    <source>
        <dbReference type="EMBL" id="GAA3994714.1"/>
    </source>
</evidence>
<organism evidence="1 2">
    <name type="scientific">Allokutzneria multivorans</name>
    <dbReference type="NCBI Taxonomy" id="1142134"/>
    <lineage>
        <taxon>Bacteria</taxon>
        <taxon>Bacillati</taxon>
        <taxon>Actinomycetota</taxon>
        <taxon>Actinomycetes</taxon>
        <taxon>Pseudonocardiales</taxon>
        <taxon>Pseudonocardiaceae</taxon>
        <taxon>Allokutzneria</taxon>
    </lineage>
</organism>
<keyword evidence="2" id="KW-1185">Reference proteome</keyword>
<accession>A0ABP7RA44</accession>
<name>A0ABP7RA44_9PSEU</name>
<reference evidence="2" key="1">
    <citation type="journal article" date="2019" name="Int. J. Syst. Evol. Microbiol.">
        <title>The Global Catalogue of Microorganisms (GCM) 10K type strain sequencing project: providing services to taxonomists for standard genome sequencing and annotation.</title>
        <authorList>
            <consortium name="The Broad Institute Genomics Platform"/>
            <consortium name="The Broad Institute Genome Sequencing Center for Infectious Disease"/>
            <person name="Wu L."/>
            <person name="Ma J."/>
        </authorList>
    </citation>
    <scope>NUCLEOTIDE SEQUENCE [LARGE SCALE GENOMIC DNA]</scope>
    <source>
        <strain evidence="2">JCM 17342</strain>
    </source>
</reference>
<dbReference type="Proteomes" id="UP001501747">
    <property type="component" value="Unassembled WGS sequence"/>
</dbReference>
<comment type="caution">
    <text evidence="1">The sequence shown here is derived from an EMBL/GenBank/DDBJ whole genome shotgun (WGS) entry which is preliminary data.</text>
</comment>
<dbReference type="EMBL" id="BAABAL010000005">
    <property type="protein sequence ID" value="GAA3994714.1"/>
    <property type="molecule type" value="Genomic_DNA"/>
</dbReference>